<gene>
    <name evidence="2" type="ORF">J1M35_20220</name>
</gene>
<feature type="transmembrane region" description="Helical" evidence="1">
    <location>
        <begin position="70"/>
        <end position="88"/>
    </location>
</feature>
<keyword evidence="1" id="KW-0812">Transmembrane</keyword>
<reference evidence="2" key="1">
    <citation type="submission" date="2021-03" db="EMBL/GenBank/DDBJ databases">
        <title>Ottowia sp. 27C isolated from the cloaca of a Giant Asian pond turtle (Heosemys grandis).</title>
        <authorList>
            <person name="Spergser J."/>
            <person name="Busse H.-J."/>
        </authorList>
    </citation>
    <scope>NUCLEOTIDE SEQUENCE</scope>
    <source>
        <strain evidence="2">27C</strain>
    </source>
</reference>
<proteinExistence type="predicted"/>
<dbReference type="Proteomes" id="UP000663903">
    <property type="component" value="Chromosome"/>
</dbReference>
<organism evidence="2 3">
    <name type="scientific">Ottowia testudinis</name>
    <dbReference type="NCBI Taxonomy" id="2816950"/>
    <lineage>
        <taxon>Bacteria</taxon>
        <taxon>Pseudomonadati</taxon>
        <taxon>Pseudomonadota</taxon>
        <taxon>Betaproteobacteria</taxon>
        <taxon>Burkholderiales</taxon>
        <taxon>Comamonadaceae</taxon>
        <taxon>Ottowia</taxon>
    </lineage>
</organism>
<feature type="transmembrane region" description="Helical" evidence="1">
    <location>
        <begin position="20"/>
        <end position="38"/>
    </location>
</feature>
<evidence type="ECO:0000313" key="3">
    <source>
        <dbReference type="Proteomes" id="UP000663903"/>
    </source>
</evidence>
<keyword evidence="1" id="KW-1133">Transmembrane helix</keyword>
<evidence type="ECO:0000256" key="1">
    <source>
        <dbReference type="SAM" id="Phobius"/>
    </source>
</evidence>
<name>A0A975CF54_9BURK</name>
<dbReference type="KEGG" id="otd:J1M35_20220"/>
<dbReference type="AlphaFoldDB" id="A0A975CF54"/>
<evidence type="ECO:0000313" key="2">
    <source>
        <dbReference type="EMBL" id="QTD45308.1"/>
    </source>
</evidence>
<protein>
    <submittedName>
        <fullName evidence="2">Uncharacterized protein</fullName>
    </submittedName>
</protein>
<dbReference type="RefSeq" id="WP_208009058.1">
    <property type="nucleotide sequence ID" value="NZ_CP071796.1"/>
</dbReference>
<sequence>MTTPAPLPAPDSSAAIDWRIFAWAALPPLAVLMLRVVLPGQVEGGELQRLQTATLVSDPAEAFWMAARPLLLTLLTVSAVAGVFYAALRRLGWARMRPGVLTLWVLLWLAMGAWLMASDMNRAQRQPLPDQAAKVLLAREILPNKRTGPGGTEVYFELPGEPEPLRLFAQGQPTQAFVPGSTAVLHAESGRWWGRWGRLTSRLNPAPTPTPAAR</sequence>
<accession>A0A975CF54</accession>
<dbReference type="EMBL" id="CP071796">
    <property type="protein sequence ID" value="QTD45308.1"/>
    <property type="molecule type" value="Genomic_DNA"/>
</dbReference>
<keyword evidence="1" id="KW-0472">Membrane</keyword>
<keyword evidence="3" id="KW-1185">Reference proteome</keyword>
<feature type="transmembrane region" description="Helical" evidence="1">
    <location>
        <begin position="100"/>
        <end position="117"/>
    </location>
</feature>